<keyword evidence="8" id="KW-1278">Translocase</keyword>
<keyword evidence="12" id="KW-1185">Reference proteome</keyword>
<keyword evidence="9" id="KW-0472">Membrane</keyword>
<dbReference type="Gene3D" id="3.40.50.300">
    <property type="entry name" value="P-loop containing nucleotide triphosphate hydrolases"/>
    <property type="match status" value="2"/>
</dbReference>
<dbReference type="FunFam" id="3.40.50.300:FF:000127">
    <property type="entry name" value="Ribose import ATP-binding protein RbsA"/>
    <property type="match status" value="1"/>
</dbReference>
<keyword evidence="2" id="KW-0813">Transport</keyword>
<dbReference type="PANTHER" id="PTHR43790">
    <property type="entry name" value="CARBOHYDRATE TRANSPORT ATP-BINDING PROTEIN MG119-RELATED"/>
    <property type="match status" value="1"/>
</dbReference>
<comment type="subcellular location">
    <subcellularLocation>
        <location evidence="1">Cell membrane</location>
        <topology evidence="1">Peripheral membrane protein</topology>
    </subcellularLocation>
</comment>
<dbReference type="CDD" id="cd03215">
    <property type="entry name" value="ABC_Carb_Monos_II"/>
    <property type="match status" value="1"/>
</dbReference>
<evidence type="ECO:0000256" key="5">
    <source>
        <dbReference type="ARBA" id="ARBA00022737"/>
    </source>
</evidence>
<evidence type="ECO:0000256" key="9">
    <source>
        <dbReference type="ARBA" id="ARBA00023136"/>
    </source>
</evidence>
<evidence type="ECO:0000313" key="11">
    <source>
        <dbReference type="EMBL" id="MBP5858440.1"/>
    </source>
</evidence>
<name>A0A8J7S1B5_9PROT</name>
<dbReference type="RefSeq" id="WP_210683028.1">
    <property type="nucleotide sequence ID" value="NZ_JAGMWN010000008.1"/>
</dbReference>
<gene>
    <name evidence="11" type="ORF">KAJ83_15575</name>
</gene>
<dbReference type="InterPro" id="IPR050107">
    <property type="entry name" value="ABC_carbohydrate_import_ATPase"/>
</dbReference>
<evidence type="ECO:0000256" key="3">
    <source>
        <dbReference type="ARBA" id="ARBA00022475"/>
    </source>
</evidence>
<dbReference type="InterPro" id="IPR027417">
    <property type="entry name" value="P-loop_NTPase"/>
</dbReference>
<keyword evidence="7 11" id="KW-0067">ATP-binding</keyword>
<keyword evidence="6" id="KW-0547">Nucleotide-binding</keyword>
<dbReference type="PANTHER" id="PTHR43790:SF9">
    <property type="entry name" value="GALACTOFURANOSE TRANSPORTER ATP-BINDING PROTEIN YTFR"/>
    <property type="match status" value="1"/>
</dbReference>
<comment type="caution">
    <text evidence="11">The sequence shown here is derived from an EMBL/GenBank/DDBJ whole genome shotgun (WGS) entry which is preliminary data.</text>
</comment>
<dbReference type="GO" id="GO:0005886">
    <property type="term" value="C:plasma membrane"/>
    <property type="evidence" value="ECO:0007669"/>
    <property type="project" value="UniProtKB-SubCell"/>
</dbReference>
<keyword evidence="5" id="KW-0677">Repeat</keyword>
<feature type="domain" description="ABC transporter" evidence="10">
    <location>
        <begin position="244"/>
        <end position="499"/>
    </location>
</feature>
<accession>A0A8J7S1B5</accession>
<dbReference type="GO" id="GO:0005524">
    <property type="term" value="F:ATP binding"/>
    <property type="evidence" value="ECO:0007669"/>
    <property type="project" value="UniProtKB-KW"/>
</dbReference>
<dbReference type="AlphaFoldDB" id="A0A8J7S1B5"/>
<protein>
    <submittedName>
        <fullName evidence="11">Sugar ABC transporter ATP-binding protein</fullName>
    </submittedName>
</protein>
<evidence type="ECO:0000256" key="2">
    <source>
        <dbReference type="ARBA" id="ARBA00022448"/>
    </source>
</evidence>
<keyword evidence="4" id="KW-0762">Sugar transport</keyword>
<organism evidence="11 12">
    <name type="scientific">Marivibrio halodurans</name>
    <dbReference type="NCBI Taxonomy" id="2039722"/>
    <lineage>
        <taxon>Bacteria</taxon>
        <taxon>Pseudomonadati</taxon>
        <taxon>Pseudomonadota</taxon>
        <taxon>Alphaproteobacteria</taxon>
        <taxon>Rhodospirillales</taxon>
        <taxon>Rhodospirillaceae</taxon>
        <taxon>Marivibrio</taxon>
    </lineage>
</organism>
<keyword evidence="3" id="KW-1003">Cell membrane</keyword>
<dbReference type="PROSITE" id="PS50893">
    <property type="entry name" value="ABC_TRANSPORTER_2"/>
    <property type="match status" value="2"/>
</dbReference>
<evidence type="ECO:0000256" key="1">
    <source>
        <dbReference type="ARBA" id="ARBA00004202"/>
    </source>
</evidence>
<dbReference type="Pfam" id="PF00005">
    <property type="entry name" value="ABC_tran"/>
    <property type="match status" value="2"/>
</dbReference>
<dbReference type="EMBL" id="JAGMWN010000008">
    <property type="protein sequence ID" value="MBP5858440.1"/>
    <property type="molecule type" value="Genomic_DNA"/>
</dbReference>
<proteinExistence type="predicted"/>
<reference evidence="11" key="1">
    <citation type="submission" date="2021-04" db="EMBL/GenBank/DDBJ databases">
        <authorList>
            <person name="Zhang D.-C."/>
        </authorList>
    </citation>
    <scope>NUCLEOTIDE SEQUENCE</scope>
    <source>
        <strain evidence="11">CGMCC 1.15697</strain>
    </source>
</reference>
<dbReference type="InterPro" id="IPR003439">
    <property type="entry name" value="ABC_transporter-like_ATP-bd"/>
</dbReference>
<evidence type="ECO:0000256" key="4">
    <source>
        <dbReference type="ARBA" id="ARBA00022597"/>
    </source>
</evidence>
<evidence type="ECO:0000256" key="7">
    <source>
        <dbReference type="ARBA" id="ARBA00022840"/>
    </source>
</evidence>
<feature type="domain" description="ABC transporter" evidence="10">
    <location>
        <begin position="10"/>
        <end position="245"/>
    </location>
</feature>
<dbReference type="SMART" id="SM00382">
    <property type="entry name" value="AAA"/>
    <property type="match status" value="2"/>
</dbReference>
<evidence type="ECO:0000259" key="10">
    <source>
        <dbReference type="PROSITE" id="PS50893"/>
    </source>
</evidence>
<evidence type="ECO:0000256" key="8">
    <source>
        <dbReference type="ARBA" id="ARBA00022967"/>
    </source>
</evidence>
<dbReference type="Proteomes" id="UP000672602">
    <property type="component" value="Unassembled WGS sequence"/>
</dbReference>
<dbReference type="SUPFAM" id="SSF52540">
    <property type="entry name" value="P-loop containing nucleoside triphosphate hydrolases"/>
    <property type="match status" value="2"/>
</dbReference>
<evidence type="ECO:0000313" key="12">
    <source>
        <dbReference type="Proteomes" id="UP000672602"/>
    </source>
</evidence>
<sequence length="503" mass="54818">MSRSSHATLIEARSLTKRYPGVIALNAVDFDLRAGEVHVLFGENGAGKSTLISMIAGASAPSEGSLAVRGEPVTFNGVADARAHGISAVFQEFSLIPTMTVAENIFLGDEPRRGPFTDHRAMVARARELFASLEFQIDPMRLVSRLSRAEQQMVEIAKAVHSDLSVLILDEPTASLTDREVDHLFQVVERMTARGVGVIYISHRIQEFSRIADRITVLRDGARIGTVTMDATSEEELIEMMVGRAIDEIYPTIARDPGPPVLSVSGLHASGVHGVDFDVRPGEVLGVAGLVGSGKSRCFRALMGLEAVKAGRVRLRDADVTGAPTRRMMEAGVYYLTPDRKNEGLQLVFTARDNLVQGILPGIESRGGQLPWSRIRETADKVAERVDLPESYRGRLAAQLSGGNQQKTLFGRGLGRDYDVYIFDEPTVGVDMGARASIYKLIKSLAESGKAVIVISSDLPEVMNIAHRLLVFARGRITAELPREDISESTVLAHFFEEQEELA</sequence>
<dbReference type="CDD" id="cd03216">
    <property type="entry name" value="ABC_Carb_Monos_I"/>
    <property type="match status" value="1"/>
</dbReference>
<evidence type="ECO:0000256" key="6">
    <source>
        <dbReference type="ARBA" id="ARBA00022741"/>
    </source>
</evidence>
<dbReference type="GO" id="GO:0016887">
    <property type="term" value="F:ATP hydrolysis activity"/>
    <property type="evidence" value="ECO:0007669"/>
    <property type="project" value="InterPro"/>
</dbReference>
<dbReference type="InterPro" id="IPR003593">
    <property type="entry name" value="AAA+_ATPase"/>
</dbReference>